<protein>
    <recommendedName>
        <fullName evidence="3">DUF4240 domain-containing protein</fullName>
    </recommendedName>
</protein>
<evidence type="ECO:0000313" key="1">
    <source>
        <dbReference type="EMBL" id="MBP2411835.1"/>
    </source>
</evidence>
<dbReference type="RefSeq" id="WP_209677226.1">
    <property type="nucleotide sequence ID" value="NZ_JAGIOI010000001.1"/>
</dbReference>
<proteinExistence type="predicted"/>
<comment type="caution">
    <text evidence="1">The sequence shown here is derived from an EMBL/GenBank/DDBJ whole genome shotgun (WGS) entry which is preliminary data.</text>
</comment>
<accession>A0ABS4YSR7</accession>
<keyword evidence="2" id="KW-1185">Reference proteome</keyword>
<evidence type="ECO:0000313" key="2">
    <source>
        <dbReference type="Proteomes" id="UP000711614"/>
    </source>
</evidence>
<dbReference type="Proteomes" id="UP000711614">
    <property type="component" value="Unassembled WGS sequence"/>
</dbReference>
<organism evidence="1 2">
    <name type="scientific">Arthrobacter stackebrandtii</name>
    <dbReference type="NCBI Taxonomy" id="272161"/>
    <lineage>
        <taxon>Bacteria</taxon>
        <taxon>Bacillati</taxon>
        <taxon>Actinomycetota</taxon>
        <taxon>Actinomycetes</taxon>
        <taxon>Micrococcales</taxon>
        <taxon>Micrococcaceae</taxon>
        <taxon>Arthrobacter</taxon>
    </lineage>
</organism>
<evidence type="ECO:0008006" key="3">
    <source>
        <dbReference type="Google" id="ProtNLM"/>
    </source>
</evidence>
<name>A0ABS4YSR7_9MICC</name>
<gene>
    <name evidence="1" type="ORF">JOF48_000634</name>
</gene>
<dbReference type="EMBL" id="JAGIOI010000001">
    <property type="protein sequence ID" value="MBP2411835.1"/>
    <property type="molecule type" value="Genomic_DNA"/>
</dbReference>
<reference evidence="1 2" key="1">
    <citation type="submission" date="2021-03" db="EMBL/GenBank/DDBJ databases">
        <title>Sequencing the genomes of 1000 actinobacteria strains.</title>
        <authorList>
            <person name="Klenk H.-P."/>
        </authorList>
    </citation>
    <scope>NUCLEOTIDE SEQUENCE [LARGE SCALE GENOMIC DNA]</scope>
    <source>
        <strain evidence="1 2">DSM 16005</strain>
    </source>
</reference>
<sequence length="205" mass="22164">MWGSLEDGVEIDIEALAPKLLREWLGRDSAAGLMDYLWTSFLGDRAVAEEGLENAEDALHFLAIAKLAAEALDIASGSDSDDAWAWVEVPETLIHPFAVGYLLATQGQAADLQNGLGGNLTALIETYESEVLRSLASKLSETDFFIAIWSAHLGIREFPPGGPDMAEHDFYLDTATADQGRLLDQVSNAWPAVPRAIAYAGDPLF</sequence>